<dbReference type="OrthoDB" id="7862313at2759"/>
<feature type="region of interest" description="Disordered" evidence="1">
    <location>
        <begin position="1"/>
        <end position="53"/>
    </location>
</feature>
<reference evidence="2" key="2">
    <citation type="submission" date="2013-10" db="EMBL/GenBank/DDBJ databases">
        <authorList>
            <person name="Aslett M."/>
        </authorList>
    </citation>
    <scope>NUCLEOTIDE SEQUENCE [LARGE SCALE GENOMIC DNA]</scope>
    <source>
        <strain evidence="2">Houghton</strain>
    </source>
</reference>
<reference evidence="2" key="1">
    <citation type="submission" date="2013-10" db="EMBL/GenBank/DDBJ databases">
        <title>Genomic analysis of the causative agents of coccidiosis in chickens.</title>
        <authorList>
            <person name="Reid A.J."/>
            <person name="Blake D."/>
            <person name="Billington K."/>
            <person name="Browne H."/>
            <person name="Dunn M."/>
            <person name="Hung S."/>
            <person name="Kawahara F."/>
            <person name="Miranda-Saavedra D."/>
            <person name="Mourier T."/>
            <person name="Nagra H."/>
            <person name="Otto T.D."/>
            <person name="Rawlings N."/>
            <person name="Sanchez A."/>
            <person name="Sanders M."/>
            <person name="Subramaniam C."/>
            <person name="Tay Y."/>
            <person name="Dear P."/>
            <person name="Doerig C."/>
            <person name="Gruber A."/>
            <person name="Parkinson J."/>
            <person name="Shirley M."/>
            <person name="Wan K.L."/>
            <person name="Berriman M."/>
            <person name="Tomley F."/>
            <person name="Pain A."/>
        </authorList>
    </citation>
    <scope>NUCLEOTIDE SEQUENCE [LARGE SCALE GENOMIC DNA]</scope>
    <source>
        <strain evidence="2">Houghton</strain>
    </source>
</reference>
<keyword evidence="2" id="KW-0378">Hydrolase</keyword>
<name>U6G124_9EIME</name>
<sequence length="161" mass="17564">MSLEWNEPDGGQTQMSPLHAAQSSASTLTMGADTEAESHAESDSEDTTVSEAPPLIQRRSTLCLGKPTKNQQPLRDWLIPGYDVYVVTLQEVTNDNIFSAIGLYLEVEHGERFLRVKMGDGKISGLGKGAWTKMKATWFSGGGGYAGLYYGSNTLHLHLWG</sequence>
<gene>
    <name evidence="2" type="ORF">EPH_0028960</name>
</gene>
<keyword evidence="2" id="KW-0255">Endonuclease</keyword>
<dbReference type="AlphaFoldDB" id="U6G124"/>
<accession>U6G124</accession>
<dbReference type="VEuPathDB" id="ToxoDB:EPH_0028960"/>
<dbReference type="EMBL" id="HG688998">
    <property type="protein sequence ID" value="CDI73835.1"/>
    <property type="molecule type" value="Genomic_DNA"/>
</dbReference>
<dbReference type="GO" id="GO:0004527">
    <property type="term" value="F:exonuclease activity"/>
    <property type="evidence" value="ECO:0007669"/>
    <property type="project" value="UniProtKB-KW"/>
</dbReference>
<protein>
    <submittedName>
        <fullName evidence="2">Endonuclease/exonuclease/phosphatase domain-containing protein, putative</fullName>
    </submittedName>
</protein>
<dbReference type="GO" id="GO:0004519">
    <property type="term" value="F:endonuclease activity"/>
    <property type="evidence" value="ECO:0007669"/>
    <property type="project" value="UniProtKB-KW"/>
</dbReference>
<dbReference type="Proteomes" id="UP000018201">
    <property type="component" value="Unassembled WGS sequence"/>
</dbReference>
<organism evidence="2 3">
    <name type="scientific">Eimeria praecox</name>
    <dbReference type="NCBI Taxonomy" id="51316"/>
    <lineage>
        <taxon>Eukaryota</taxon>
        <taxon>Sar</taxon>
        <taxon>Alveolata</taxon>
        <taxon>Apicomplexa</taxon>
        <taxon>Conoidasida</taxon>
        <taxon>Coccidia</taxon>
        <taxon>Eucoccidiorida</taxon>
        <taxon>Eimeriorina</taxon>
        <taxon>Eimeriidae</taxon>
        <taxon>Eimeria</taxon>
    </lineage>
</organism>
<evidence type="ECO:0000256" key="1">
    <source>
        <dbReference type="SAM" id="MobiDB-lite"/>
    </source>
</evidence>
<evidence type="ECO:0000313" key="2">
    <source>
        <dbReference type="EMBL" id="CDI73835.1"/>
    </source>
</evidence>
<proteinExistence type="predicted"/>
<keyword evidence="2" id="KW-0269">Exonuclease</keyword>
<keyword evidence="3" id="KW-1185">Reference proteome</keyword>
<keyword evidence="2" id="KW-0540">Nuclease</keyword>
<evidence type="ECO:0000313" key="3">
    <source>
        <dbReference type="Proteomes" id="UP000018201"/>
    </source>
</evidence>
<feature type="compositionally biased region" description="Polar residues" evidence="1">
    <location>
        <begin position="11"/>
        <end position="29"/>
    </location>
</feature>